<sequence>MFPSFLEATIGISRCLEETTQFVLSSSLAPALADSLVFFEDELITVNLLRIPFCVYGSGVIDPAEARRDKQILGKVNEEGMSDECELHFLACNYEYEDEDCLMMGAALIDRWGGNVQFYQG</sequence>
<reference evidence="1 2" key="1">
    <citation type="journal article" date="2022" name="bioRxiv">
        <title>Genomics of Preaxostyla Flagellates Illuminates Evolutionary Transitions and the Path Towards Mitochondrial Loss.</title>
        <authorList>
            <person name="Novak L.V.F."/>
            <person name="Treitli S.C."/>
            <person name="Pyrih J."/>
            <person name="Halakuc P."/>
            <person name="Pipaliya S.V."/>
            <person name="Vacek V."/>
            <person name="Brzon O."/>
            <person name="Soukal P."/>
            <person name="Eme L."/>
            <person name="Dacks J.B."/>
            <person name="Karnkowska A."/>
            <person name="Elias M."/>
            <person name="Hampl V."/>
        </authorList>
    </citation>
    <scope>NUCLEOTIDE SEQUENCE [LARGE SCALE GENOMIC DNA]</scope>
    <source>
        <strain evidence="1">NAU3</strain>
        <tissue evidence="1">Gut</tissue>
    </source>
</reference>
<name>A0ABQ9WU90_9EUKA</name>
<comment type="caution">
    <text evidence="1">The sequence shown here is derived from an EMBL/GenBank/DDBJ whole genome shotgun (WGS) entry which is preliminary data.</text>
</comment>
<keyword evidence="2" id="KW-1185">Reference proteome</keyword>
<dbReference type="EMBL" id="JARBJD010000484">
    <property type="protein sequence ID" value="KAK2941605.1"/>
    <property type="molecule type" value="Genomic_DNA"/>
</dbReference>
<gene>
    <name evidence="1" type="ORF">BLNAU_23482</name>
</gene>
<protein>
    <submittedName>
        <fullName evidence="1">Uncharacterized protein</fullName>
    </submittedName>
</protein>
<evidence type="ECO:0000313" key="1">
    <source>
        <dbReference type="EMBL" id="KAK2941605.1"/>
    </source>
</evidence>
<organism evidence="1 2">
    <name type="scientific">Blattamonas nauphoetae</name>
    <dbReference type="NCBI Taxonomy" id="2049346"/>
    <lineage>
        <taxon>Eukaryota</taxon>
        <taxon>Metamonada</taxon>
        <taxon>Preaxostyla</taxon>
        <taxon>Oxymonadida</taxon>
        <taxon>Blattamonas</taxon>
    </lineage>
</organism>
<evidence type="ECO:0000313" key="2">
    <source>
        <dbReference type="Proteomes" id="UP001281761"/>
    </source>
</evidence>
<dbReference type="Proteomes" id="UP001281761">
    <property type="component" value="Unassembled WGS sequence"/>
</dbReference>
<accession>A0ABQ9WU90</accession>
<proteinExistence type="predicted"/>